<keyword evidence="4 10" id="KW-0479">Metal-binding</keyword>
<feature type="binding site" description="covalent" evidence="9">
    <location>
        <position position="192"/>
    </location>
    <ligand>
        <name>heme c</name>
        <dbReference type="ChEBI" id="CHEBI:61717"/>
        <label>2</label>
    </ligand>
</feature>
<dbReference type="GO" id="GO:0016614">
    <property type="term" value="F:oxidoreductase activity, acting on CH-OH group of donors"/>
    <property type="evidence" value="ECO:0007669"/>
    <property type="project" value="InterPro"/>
</dbReference>
<reference evidence="14 15" key="1">
    <citation type="submission" date="2019-06" db="EMBL/GenBank/DDBJ databases">
        <title>Sorghum-associated microbial communities from plants grown in Nebraska, USA.</title>
        <authorList>
            <person name="Schachtman D."/>
        </authorList>
    </citation>
    <scope>NUCLEOTIDE SEQUENCE [LARGE SCALE GENOMIC DNA]</scope>
    <source>
        <strain evidence="14 15">1225</strain>
    </source>
</reference>
<accession>A0A561QWH4</accession>
<dbReference type="GO" id="GO:0005506">
    <property type="term" value="F:iron ion binding"/>
    <property type="evidence" value="ECO:0007669"/>
    <property type="project" value="InterPro"/>
</dbReference>
<name>A0A561QWH4_9HYPH</name>
<evidence type="ECO:0000256" key="4">
    <source>
        <dbReference type="ARBA" id="ARBA00022723"/>
    </source>
</evidence>
<dbReference type="EMBL" id="VIWP01000003">
    <property type="protein sequence ID" value="TWF54706.1"/>
    <property type="molecule type" value="Genomic_DNA"/>
</dbReference>
<evidence type="ECO:0000256" key="9">
    <source>
        <dbReference type="PIRSR" id="PIRSR000018-50"/>
    </source>
</evidence>
<feature type="domain" description="Cytochrome c" evidence="13">
    <location>
        <begin position="31"/>
        <end position="134"/>
    </location>
</feature>
<dbReference type="PROSITE" id="PS51007">
    <property type="entry name" value="CYTC"/>
    <property type="match status" value="3"/>
</dbReference>
<dbReference type="GO" id="GO:0009055">
    <property type="term" value="F:electron transfer activity"/>
    <property type="evidence" value="ECO:0007669"/>
    <property type="project" value="InterPro"/>
</dbReference>
<dbReference type="PANTHER" id="PTHR35008:SF8">
    <property type="entry name" value="ALCOHOL DEHYDROGENASE CYTOCHROME C SUBUNIT"/>
    <property type="match status" value="1"/>
</dbReference>
<feature type="binding site" description="axial binding residue" evidence="10">
    <location>
        <position position="49"/>
    </location>
    <ligand>
        <name>heme c</name>
        <dbReference type="ChEBI" id="CHEBI:61717"/>
        <label>1</label>
    </ligand>
    <ligandPart>
        <name>Fe</name>
        <dbReference type="ChEBI" id="CHEBI:18248"/>
    </ligandPart>
</feature>
<keyword evidence="5 12" id="KW-0732">Signal</keyword>
<feature type="binding site" description="covalent" evidence="9">
    <location>
        <position position="335"/>
    </location>
    <ligand>
        <name>heme c</name>
        <dbReference type="ChEBI" id="CHEBI:61717"/>
        <label>3</label>
    </ligand>
</feature>
<dbReference type="RefSeq" id="WP_145637369.1">
    <property type="nucleotide sequence ID" value="NZ_VIWP01000003.1"/>
</dbReference>
<evidence type="ECO:0000256" key="12">
    <source>
        <dbReference type="SAM" id="SignalP"/>
    </source>
</evidence>
<dbReference type="InterPro" id="IPR036909">
    <property type="entry name" value="Cyt_c-like_dom_sf"/>
</dbReference>
<feature type="binding site" description="covalent" evidence="9">
    <location>
        <position position="338"/>
    </location>
    <ligand>
        <name>heme c</name>
        <dbReference type="ChEBI" id="CHEBI:61717"/>
        <label>3</label>
    </ligand>
</feature>
<evidence type="ECO:0000256" key="8">
    <source>
        <dbReference type="ARBA" id="ARBA00023136"/>
    </source>
</evidence>
<feature type="binding site" description="covalent" evidence="9">
    <location>
        <position position="195"/>
    </location>
    <ligand>
        <name>heme c</name>
        <dbReference type="ChEBI" id="CHEBI:61717"/>
        <label>2</label>
    </ligand>
</feature>
<protein>
    <submittedName>
        <fullName evidence="14">Mono/diheme cytochrome c family protein</fullName>
    </submittedName>
</protein>
<comment type="cofactor">
    <cofactor evidence="9">
        <name>heme c</name>
        <dbReference type="ChEBI" id="CHEBI:61717"/>
    </cofactor>
    <text evidence="9">Binds 3 heme c groups covalently per subunit.</text>
</comment>
<evidence type="ECO:0000313" key="14">
    <source>
        <dbReference type="EMBL" id="TWF54706.1"/>
    </source>
</evidence>
<comment type="caution">
    <text evidence="14">The sequence shown here is derived from an EMBL/GenBank/DDBJ whole genome shotgun (WGS) entry which is preliminary data.</text>
</comment>
<evidence type="ECO:0000256" key="2">
    <source>
        <dbReference type="ARBA" id="ARBA00022475"/>
    </source>
</evidence>
<evidence type="ECO:0000256" key="6">
    <source>
        <dbReference type="ARBA" id="ARBA00022737"/>
    </source>
</evidence>
<keyword evidence="2" id="KW-1003">Cell membrane</keyword>
<dbReference type="Gene3D" id="1.10.760.10">
    <property type="entry name" value="Cytochrome c-like domain"/>
    <property type="match status" value="3"/>
</dbReference>
<evidence type="ECO:0000313" key="15">
    <source>
        <dbReference type="Proteomes" id="UP000320653"/>
    </source>
</evidence>
<feature type="binding site" description="axial binding residue" evidence="10">
    <location>
        <position position="196"/>
    </location>
    <ligand>
        <name>heme c</name>
        <dbReference type="ChEBI" id="CHEBI:61717"/>
        <label>2</label>
    </ligand>
    <ligandPart>
        <name>Fe</name>
        <dbReference type="ChEBI" id="CHEBI:18248"/>
    </ligandPart>
</feature>
<keyword evidence="8 11" id="KW-0472">Membrane</keyword>
<dbReference type="PIRSF" id="PIRSF000018">
    <property type="entry name" value="Mb_ADH_cyt_c"/>
    <property type="match status" value="1"/>
</dbReference>
<dbReference type="InterPro" id="IPR009056">
    <property type="entry name" value="Cyt_c-like_dom"/>
</dbReference>
<feature type="binding site" description="covalent" evidence="9">
    <location>
        <position position="45"/>
    </location>
    <ligand>
        <name>heme c</name>
        <dbReference type="ChEBI" id="CHEBI:61717"/>
        <label>1</label>
    </ligand>
</feature>
<keyword evidence="11" id="KW-0812">Transmembrane</keyword>
<feature type="domain" description="Cytochrome c" evidence="13">
    <location>
        <begin position="322"/>
        <end position="416"/>
    </location>
</feature>
<feature type="binding site" description="covalent" evidence="9">
    <location>
        <position position="48"/>
    </location>
    <ligand>
        <name>heme c</name>
        <dbReference type="ChEBI" id="CHEBI:61717"/>
        <label>1</label>
    </ligand>
</feature>
<dbReference type="AlphaFoldDB" id="A0A561QWH4"/>
<dbReference type="GO" id="GO:0005886">
    <property type="term" value="C:plasma membrane"/>
    <property type="evidence" value="ECO:0007669"/>
    <property type="project" value="UniProtKB-SubCell"/>
</dbReference>
<dbReference type="InterPro" id="IPR014353">
    <property type="entry name" value="Membr-bd_ADH_cyt_c"/>
</dbReference>
<dbReference type="Proteomes" id="UP000320653">
    <property type="component" value="Unassembled WGS sequence"/>
</dbReference>
<dbReference type="PANTHER" id="PTHR35008">
    <property type="entry name" value="BLL4482 PROTEIN-RELATED"/>
    <property type="match status" value="1"/>
</dbReference>
<evidence type="ECO:0000256" key="11">
    <source>
        <dbReference type="SAM" id="Phobius"/>
    </source>
</evidence>
<proteinExistence type="predicted"/>
<feature type="binding site" description="axial binding residue" evidence="10">
    <location>
        <position position="339"/>
    </location>
    <ligand>
        <name>heme c</name>
        <dbReference type="ChEBI" id="CHEBI:61717"/>
        <label>3</label>
    </ligand>
    <ligandPart>
        <name>Fe</name>
        <dbReference type="ChEBI" id="CHEBI:18248"/>
    </ligandPart>
</feature>
<feature type="domain" description="Cytochrome c" evidence="13">
    <location>
        <begin position="177"/>
        <end position="286"/>
    </location>
</feature>
<gene>
    <name evidence="14" type="ORF">FHW37_103576</name>
</gene>
<keyword evidence="15" id="KW-1185">Reference proteome</keyword>
<dbReference type="InterPro" id="IPR051459">
    <property type="entry name" value="Cytochrome_c-type_DH"/>
</dbReference>
<feature type="chain" id="PRO_5021785462" evidence="12">
    <location>
        <begin position="26"/>
        <end position="478"/>
    </location>
</feature>
<evidence type="ECO:0000256" key="1">
    <source>
        <dbReference type="ARBA" id="ARBA00004236"/>
    </source>
</evidence>
<keyword evidence="7 10" id="KW-0408">Iron</keyword>
<evidence type="ECO:0000259" key="13">
    <source>
        <dbReference type="PROSITE" id="PS51007"/>
    </source>
</evidence>
<keyword evidence="11" id="KW-1133">Transmembrane helix</keyword>
<dbReference type="GO" id="GO:0020037">
    <property type="term" value="F:heme binding"/>
    <property type="evidence" value="ECO:0007669"/>
    <property type="project" value="InterPro"/>
</dbReference>
<evidence type="ECO:0000256" key="3">
    <source>
        <dbReference type="ARBA" id="ARBA00022617"/>
    </source>
</evidence>
<dbReference type="Pfam" id="PF00034">
    <property type="entry name" value="Cytochrom_C"/>
    <property type="match status" value="3"/>
</dbReference>
<keyword evidence="6" id="KW-0677">Repeat</keyword>
<evidence type="ECO:0000256" key="7">
    <source>
        <dbReference type="ARBA" id="ARBA00023004"/>
    </source>
</evidence>
<feature type="transmembrane region" description="Helical" evidence="11">
    <location>
        <begin position="446"/>
        <end position="465"/>
    </location>
</feature>
<organism evidence="14 15">
    <name type="scientific">Neorhizobium alkalisoli</name>
    <dbReference type="NCBI Taxonomy" id="528178"/>
    <lineage>
        <taxon>Bacteria</taxon>
        <taxon>Pseudomonadati</taxon>
        <taxon>Pseudomonadota</taxon>
        <taxon>Alphaproteobacteria</taxon>
        <taxon>Hyphomicrobiales</taxon>
        <taxon>Rhizobiaceae</taxon>
        <taxon>Rhizobium/Agrobacterium group</taxon>
        <taxon>Neorhizobium</taxon>
    </lineage>
</organism>
<feature type="signal peptide" evidence="12">
    <location>
        <begin position="1"/>
        <end position="25"/>
    </location>
</feature>
<keyword evidence="3 9" id="KW-0349">Heme</keyword>
<comment type="subcellular location">
    <subcellularLocation>
        <location evidence="1">Cell membrane</location>
    </subcellularLocation>
</comment>
<evidence type="ECO:0000256" key="5">
    <source>
        <dbReference type="ARBA" id="ARBA00022729"/>
    </source>
</evidence>
<evidence type="ECO:0000256" key="10">
    <source>
        <dbReference type="PIRSR" id="PIRSR000018-51"/>
    </source>
</evidence>
<dbReference type="OrthoDB" id="9811281at2"/>
<dbReference type="SUPFAM" id="SSF46626">
    <property type="entry name" value="Cytochrome c"/>
    <property type="match status" value="3"/>
</dbReference>
<sequence length="478" mass="50196">MTSFKTFLLAAPFAFVAFAPTISLAQDFPADLVEKGRYLATASDCVACHTAKGGKPMAGGLAIDSPVGTIMSTNITPSKETGIGNYTEAQFSDAVRKGVRADGANLYPAMPYTAYSFMSDADVHAMYAYFMKGVAPVEAKNAETSLPFPMNIRASMIGWNLLFRNNTPLSDDPKQSAEWNRGRYLAEGAAHCATCHTPRGAFMQEKASLNLSGAQVGPWYAPDITSDKVTGIGSWSQDELVTYLKTGRLAGKAQAAGSMGEAITHSFQHLTDADLKAIATYVESVPSAHPAAAATGATRFDQGKPVNELAALRGKGFDNGMKGAHSGAQIFSANCASCHGFNGQGTADGYYPSIFHNSATAGSNASNLIATILYGVERETESGHVFMPPFGDQPNALTQLDNVEVASLANYILKDYGNSKLTVTAHDVGVIREGGPKSDIVTLARIGMGAGALVVLALIAMAVILPRRGRAGADKANA</sequence>